<keyword evidence="5" id="KW-1185">Reference proteome</keyword>
<organism evidence="4 5">
    <name type="scientific">Dreissena polymorpha</name>
    <name type="common">Zebra mussel</name>
    <name type="synonym">Mytilus polymorpha</name>
    <dbReference type="NCBI Taxonomy" id="45954"/>
    <lineage>
        <taxon>Eukaryota</taxon>
        <taxon>Metazoa</taxon>
        <taxon>Spiralia</taxon>
        <taxon>Lophotrochozoa</taxon>
        <taxon>Mollusca</taxon>
        <taxon>Bivalvia</taxon>
        <taxon>Autobranchia</taxon>
        <taxon>Heteroconchia</taxon>
        <taxon>Euheterodonta</taxon>
        <taxon>Imparidentia</taxon>
        <taxon>Neoheterodontei</taxon>
        <taxon>Myida</taxon>
        <taxon>Dreissenoidea</taxon>
        <taxon>Dreissenidae</taxon>
        <taxon>Dreissena</taxon>
    </lineage>
</organism>
<feature type="non-terminal residue" evidence="4">
    <location>
        <position position="587"/>
    </location>
</feature>
<feature type="domain" description="Ig-like" evidence="3">
    <location>
        <begin position="113"/>
        <end position="197"/>
    </location>
</feature>
<dbReference type="PROSITE" id="PS50835">
    <property type="entry name" value="IG_LIKE"/>
    <property type="match status" value="4"/>
</dbReference>
<reference evidence="4" key="2">
    <citation type="submission" date="2020-11" db="EMBL/GenBank/DDBJ databases">
        <authorList>
            <person name="McCartney M.A."/>
            <person name="Auch B."/>
            <person name="Kono T."/>
            <person name="Mallez S."/>
            <person name="Becker A."/>
            <person name="Gohl D.M."/>
            <person name="Silverstein K.A.T."/>
            <person name="Koren S."/>
            <person name="Bechman K.B."/>
            <person name="Herman A."/>
            <person name="Abrahante J.E."/>
            <person name="Garbe J."/>
        </authorList>
    </citation>
    <scope>NUCLEOTIDE SEQUENCE</scope>
    <source>
        <strain evidence="4">Duluth1</strain>
        <tissue evidence="4">Whole animal</tissue>
    </source>
</reference>
<reference evidence="4" key="1">
    <citation type="journal article" date="2019" name="bioRxiv">
        <title>The Genome of the Zebra Mussel, Dreissena polymorpha: A Resource for Invasive Species Research.</title>
        <authorList>
            <person name="McCartney M.A."/>
            <person name="Auch B."/>
            <person name="Kono T."/>
            <person name="Mallez S."/>
            <person name="Zhang Y."/>
            <person name="Obille A."/>
            <person name="Becker A."/>
            <person name="Abrahante J.E."/>
            <person name="Garbe J."/>
            <person name="Badalamenti J.P."/>
            <person name="Herman A."/>
            <person name="Mangelson H."/>
            <person name="Liachko I."/>
            <person name="Sullivan S."/>
            <person name="Sone E.D."/>
            <person name="Koren S."/>
            <person name="Silverstein K.A.T."/>
            <person name="Beckman K.B."/>
            <person name="Gohl D.M."/>
        </authorList>
    </citation>
    <scope>NUCLEOTIDE SEQUENCE</scope>
    <source>
        <strain evidence="4">Duluth1</strain>
        <tissue evidence="4">Whole animal</tissue>
    </source>
</reference>
<feature type="compositionally biased region" description="Basic and acidic residues" evidence="1">
    <location>
        <begin position="552"/>
        <end position="563"/>
    </location>
</feature>
<feature type="domain" description="Ig-like" evidence="3">
    <location>
        <begin position="23"/>
        <end position="106"/>
    </location>
</feature>
<dbReference type="InterPro" id="IPR003598">
    <property type="entry name" value="Ig_sub2"/>
</dbReference>
<protein>
    <recommendedName>
        <fullName evidence="3">Ig-like domain-containing protein</fullName>
    </recommendedName>
</protein>
<accession>A0A9D4LFW3</accession>
<dbReference type="PANTHER" id="PTHR46013:SF7">
    <property type="entry name" value="IG-LIKE DOMAIN-CONTAINING PROTEIN"/>
    <property type="match status" value="1"/>
</dbReference>
<feature type="domain" description="Ig-like" evidence="3">
    <location>
        <begin position="292"/>
        <end position="389"/>
    </location>
</feature>
<feature type="transmembrane region" description="Helical" evidence="2">
    <location>
        <begin position="511"/>
        <end position="534"/>
    </location>
</feature>
<dbReference type="SUPFAM" id="SSF48726">
    <property type="entry name" value="Immunoglobulin"/>
    <property type="match status" value="5"/>
</dbReference>
<feature type="region of interest" description="Disordered" evidence="1">
    <location>
        <begin position="543"/>
        <end position="587"/>
    </location>
</feature>
<gene>
    <name evidence="4" type="ORF">DPMN_099102</name>
</gene>
<feature type="domain" description="Ig-like" evidence="3">
    <location>
        <begin position="204"/>
        <end position="285"/>
    </location>
</feature>
<dbReference type="Proteomes" id="UP000828390">
    <property type="component" value="Unassembled WGS sequence"/>
</dbReference>
<dbReference type="PIRSF" id="PIRSF000615">
    <property type="entry name" value="TyrPK_CSF1-R"/>
    <property type="match status" value="1"/>
</dbReference>
<dbReference type="AlphaFoldDB" id="A0A9D4LFW3"/>
<comment type="caution">
    <text evidence="4">The sequence shown here is derived from an EMBL/GenBank/DDBJ whole genome shotgun (WGS) entry which is preliminary data.</text>
</comment>
<dbReference type="InterPro" id="IPR013783">
    <property type="entry name" value="Ig-like_fold"/>
</dbReference>
<keyword evidence="2" id="KW-0812">Transmembrane</keyword>
<evidence type="ECO:0000313" key="5">
    <source>
        <dbReference type="Proteomes" id="UP000828390"/>
    </source>
</evidence>
<evidence type="ECO:0000256" key="1">
    <source>
        <dbReference type="SAM" id="MobiDB-lite"/>
    </source>
</evidence>
<keyword evidence="2" id="KW-1133">Transmembrane helix</keyword>
<dbReference type="PANTHER" id="PTHR46013">
    <property type="entry name" value="VASCULAR CELL ADHESION MOLECULE 1"/>
    <property type="match status" value="1"/>
</dbReference>
<sequence length="587" mass="64047">MDLPSWIYYSTLIVSALGQPSKPSISANPSIVPEGQTVTLSCISSDGNPVLHAWRRNGEEVTAGTPTNTSKTLVITNVSRADANSSFTCTSTDQNNQTSEKSAEYNIFVAYGPDSRVSFYPQNDYYVLNENTKLDDIACIATCNPSCTFEWKNSAQAGVTEKSVLSIGVVDRRGAGNFTCTATNPVTKVRSSSSHITIHVRYGPDKALLNASKELAVTEGQRVSITCSVDCWSTCPVKWSSSTTSNLENNKGDLVIENVNRTMSGLYTCSAYNNATGRTVQNSTQIFVHYPPAVTMTLTPANPIEGQPLDVVCNASGIPAKYVFTMTHTLGGVNIPNSHIRNDKTPTSAPEKRIHIPRAVLQDMGTYMCYVHNRISDQKGNLHKSAALEVRVSVKPSLLSETRSFVTSTGKNVTIKLPIYSLPSVNAAWFETPRGLNLSHPTANYFIEILHEPVVATFYGTIVDMSASVLTLIIYSVQEEDYGDYKVWLRNAVNVTQYTITLTKETSASSLSLAAVLGGCLGGLVVLVVICVVVKCMCCKRREPEPEPDDNEPQRDQTIEPRHIQIVGSLDPNDDLAQTREKRPVHS</sequence>
<dbReference type="SMART" id="SM00409">
    <property type="entry name" value="IG"/>
    <property type="match status" value="5"/>
</dbReference>
<keyword evidence="2" id="KW-0472">Membrane</keyword>
<dbReference type="InterPro" id="IPR007110">
    <property type="entry name" value="Ig-like_dom"/>
</dbReference>
<dbReference type="SMART" id="SM00408">
    <property type="entry name" value="IGc2"/>
    <property type="match status" value="4"/>
</dbReference>
<dbReference type="EMBL" id="JAIWYP010000003">
    <property type="protein sequence ID" value="KAH3856512.1"/>
    <property type="molecule type" value="Genomic_DNA"/>
</dbReference>
<evidence type="ECO:0000256" key="2">
    <source>
        <dbReference type="SAM" id="Phobius"/>
    </source>
</evidence>
<dbReference type="Pfam" id="PF13927">
    <property type="entry name" value="Ig_3"/>
    <property type="match status" value="2"/>
</dbReference>
<proteinExistence type="predicted"/>
<dbReference type="Gene3D" id="2.60.40.10">
    <property type="entry name" value="Immunoglobulins"/>
    <property type="match status" value="5"/>
</dbReference>
<dbReference type="InterPro" id="IPR003599">
    <property type="entry name" value="Ig_sub"/>
</dbReference>
<evidence type="ECO:0000259" key="3">
    <source>
        <dbReference type="PROSITE" id="PS50835"/>
    </source>
</evidence>
<evidence type="ECO:0000313" key="4">
    <source>
        <dbReference type="EMBL" id="KAH3856512.1"/>
    </source>
</evidence>
<name>A0A9D4LFW3_DREPO</name>
<dbReference type="InterPro" id="IPR036179">
    <property type="entry name" value="Ig-like_dom_sf"/>
</dbReference>
<feature type="compositionally biased region" description="Basic and acidic residues" evidence="1">
    <location>
        <begin position="577"/>
        <end position="587"/>
    </location>
</feature>